<feature type="domain" description="GLUE N-terminal" evidence="8">
    <location>
        <begin position="1"/>
        <end position="139"/>
    </location>
</feature>
<comment type="subunit">
    <text evidence="7">Component of the endosomal sorting complex required for transport II (ESCRT-II).</text>
</comment>
<reference evidence="10" key="1">
    <citation type="submission" date="2022-11" db="UniProtKB">
        <authorList>
            <consortium name="WormBaseParasite"/>
        </authorList>
    </citation>
    <scope>IDENTIFICATION</scope>
</reference>
<dbReference type="SUPFAM" id="SSF50729">
    <property type="entry name" value="PH domain-like"/>
    <property type="match status" value="1"/>
</dbReference>
<evidence type="ECO:0000256" key="3">
    <source>
        <dbReference type="ARBA" id="ARBA00022448"/>
    </source>
</evidence>
<keyword evidence="5 7" id="KW-0653">Protein transport</keyword>
<keyword evidence="3 7" id="KW-0813">Transport</keyword>
<dbReference type="Pfam" id="PF04157">
    <property type="entry name" value="EAP30"/>
    <property type="match status" value="1"/>
</dbReference>
<dbReference type="InterPro" id="IPR036388">
    <property type="entry name" value="WH-like_DNA-bd_sf"/>
</dbReference>
<dbReference type="GO" id="GO:0000814">
    <property type="term" value="C:ESCRT II complex"/>
    <property type="evidence" value="ECO:0007669"/>
    <property type="project" value="UniProtKB-UniRule"/>
</dbReference>
<dbReference type="Gene3D" id="2.30.29.30">
    <property type="entry name" value="Pleckstrin-homology domain (PH domain)/Phosphotyrosine-binding domain (PTB)"/>
    <property type="match status" value="1"/>
</dbReference>
<evidence type="ECO:0000256" key="7">
    <source>
        <dbReference type="RuleBase" id="RU367095"/>
    </source>
</evidence>
<dbReference type="GO" id="GO:0043328">
    <property type="term" value="P:protein transport to vacuole involved in ubiquitin-dependent protein catabolic process via the multivesicular body sorting pathway"/>
    <property type="evidence" value="ECO:0007669"/>
    <property type="project" value="UniProtKB-UniRule"/>
</dbReference>
<accession>A0A914D4H9</accession>
<dbReference type="Proteomes" id="UP000887540">
    <property type="component" value="Unplaced"/>
</dbReference>
<evidence type="ECO:0000256" key="2">
    <source>
        <dbReference type="ARBA" id="ARBA00017953"/>
    </source>
</evidence>
<dbReference type="FunFam" id="1.10.10.10:FF:000416">
    <property type="entry name" value="Vacuolar protein-sorting-associated protein 36"/>
    <property type="match status" value="1"/>
</dbReference>
<dbReference type="PANTHER" id="PTHR13128:SF12">
    <property type="entry name" value="VACUOLAR PROTEIN-SORTING-ASSOCIATED PROTEIN 36"/>
    <property type="match status" value="1"/>
</dbReference>
<dbReference type="InterPro" id="IPR011993">
    <property type="entry name" value="PH-like_dom_sf"/>
</dbReference>
<dbReference type="AlphaFoldDB" id="A0A914D4H9"/>
<protein>
    <recommendedName>
        <fullName evidence="2 7">Vacuolar protein-sorting-associated protein 36</fullName>
    </recommendedName>
    <alternativeName>
        <fullName evidence="6 7">ESCRT-II complex subunit VPS36</fullName>
    </alternativeName>
</protein>
<keyword evidence="7" id="KW-0967">Endosome</keyword>
<dbReference type="WBParaSite" id="ACRNAN_scaffold188.g19135.t1">
    <property type="protein sequence ID" value="ACRNAN_scaffold188.g19135.t1"/>
    <property type="gene ID" value="ACRNAN_scaffold188.g19135"/>
</dbReference>
<dbReference type="GO" id="GO:0043130">
    <property type="term" value="F:ubiquitin binding"/>
    <property type="evidence" value="ECO:0007669"/>
    <property type="project" value="UniProtKB-UniRule"/>
</dbReference>
<keyword evidence="4 7" id="KW-0963">Cytoplasm</keyword>
<organism evidence="9 10">
    <name type="scientific">Acrobeloides nanus</name>
    <dbReference type="NCBI Taxonomy" id="290746"/>
    <lineage>
        <taxon>Eukaryota</taxon>
        <taxon>Metazoa</taxon>
        <taxon>Ecdysozoa</taxon>
        <taxon>Nematoda</taxon>
        <taxon>Chromadorea</taxon>
        <taxon>Rhabditida</taxon>
        <taxon>Tylenchina</taxon>
        <taxon>Cephalobomorpha</taxon>
        <taxon>Cephaloboidea</taxon>
        <taxon>Cephalobidae</taxon>
        <taxon>Acrobeloides</taxon>
    </lineage>
</organism>
<comment type="function">
    <text evidence="7">Component of the ESCRT-II complex (endosomal sorting complex required for transport II), which is required for multivesicular body (MVB) formation and sorting of endosomal cargo proteins into MVBs.</text>
</comment>
<dbReference type="FunFam" id="2.30.29.30:FF:000600">
    <property type="entry name" value="CRE-TAG-318 protein"/>
    <property type="match status" value="1"/>
</dbReference>
<dbReference type="InterPro" id="IPR037855">
    <property type="entry name" value="Vps36"/>
</dbReference>
<name>A0A914D4H9_9BILA</name>
<dbReference type="InterPro" id="IPR040608">
    <property type="entry name" value="Snf8/Vps36"/>
</dbReference>
<evidence type="ECO:0000256" key="6">
    <source>
        <dbReference type="ARBA" id="ARBA00030114"/>
    </source>
</evidence>
<dbReference type="PANTHER" id="PTHR13128">
    <property type="entry name" value="VACUOLAR PROTEIN-SORTING-ASSOCIATED PROTEIN 36"/>
    <property type="match status" value="1"/>
</dbReference>
<dbReference type="Gene3D" id="1.10.10.10">
    <property type="entry name" value="Winged helix-like DNA-binding domain superfamily/Winged helix DNA-binding domain"/>
    <property type="match status" value="2"/>
</dbReference>
<evidence type="ECO:0000256" key="5">
    <source>
        <dbReference type="ARBA" id="ARBA00022927"/>
    </source>
</evidence>
<dbReference type="SUPFAM" id="SSF46785">
    <property type="entry name" value="Winged helix' DNA-binding domain"/>
    <property type="match status" value="2"/>
</dbReference>
<dbReference type="InterPro" id="IPR036390">
    <property type="entry name" value="WH_DNA-bd_sf"/>
</dbReference>
<evidence type="ECO:0000259" key="8">
    <source>
        <dbReference type="PROSITE" id="PS51495"/>
    </source>
</evidence>
<comment type="subcellular location">
    <subcellularLocation>
        <location evidence="7">Cytoplasm</location>
    </subcellularLocation>
    <subcellularLocation>
        <location evidence="7">Endosome</location>
    </subcellularLocation>
</comment>
<evidence type="ECO:0000256" key="4">
    <source>
        <dbReference type="ARBA" id="ARBA00022490"/>
    </source>
</evidence>
<dbReference type="PROSITE" id="PS51495">
    <property type="entry name" value="GLUE"/>
    <property type="match status" value="1"/>
</dbReference>
<evidence type="ECO:0000313" key="10">
    <source>
        <dbReference type="WBParaSite" id="ACRNAN_scaffold188.g19135.t1"/>
    </source>
</evidence>
<sequence length="385" mass="43348">MDRLCWYHPGEAMEEILCQAGHVGIYDGDLKQSAFEQGTVSLTLQRVIWADSSDPDCRLILHHSLVEKVEKHHKSMFSRGGKVVVTLKRVPSNHPQGPVAASAFHYIRFVFRNGGEDDFYKRYLEALSKEMWKRNSSSSSSGGSRSSNVHTNRLVGISGIERRLAEQHHKTHETIQLAFDDMGKLMDQARDMVNLSKKITETIKSKGGEIDEDETIQFKQYLLSLGVSDPVSKSTFGSGSTYFEKLAQEIAQILLRPLKEMGGTMTLPEAYCRVNRARGIELISPEDLVEACHKLDKVDSPMSLVTFESGVKVLQLRSARIEESIDETCKLTESLGYIDANRLAKYIGISTVLALQRLIEAEKHAKLCRDDSIEGLFFYTNRFLI</sequence>
<dbReference type="Pfam" id="PF11605">
    <property type="entry name" value="Vps36_ESCRT-II"/>
    <property type="match status" value="1"/>
</dbReference>
<evidence type="ECO:0000256" key="1">
    <source>
        <dbReference type="ARBA" id="ARBA00009697"/>
    </source>
</evidence>
<proteinExistence type="inferred from homology"/>
<dbReference type="GO" id="GO:0031902">
    <property type="term" value="C:late endosome membrane"/>
    <property type="evidence" value="ECO:0007669"/>
    <property type="project" value="UniProtKB-UniRule"/>
</dbReference>
<comment type="similarity">
    <text evidence="1 7">Belongs to the VPS36 family.</text>
</comment>
<dbReference type="Gene3D" id="6.10.140.260">
    <property type="match status" value="1"/>
</dbReference>
<dbReference type="InterPro" id="IPR021648">
    <property type="entry name" value="GLUE_dom"/>
</dbReference>
<evidence type="ECO:0000313" key="9">
    <source>
        <dbReference type="Proteomes" id="UP000887540"/>
    </source>
</evidence>
<dbReference type="GO" id="GO:0032266">
    <property type="term" value="F:phosphatidylinositol-3-phosphate binding"/>
    <property type="evidence" value="ECO:0007669"/>
    <property type="project" value="UniProtKB-UniRule"/>
</dbReference>
<keyword evidence="9" id="KW-1185">Reference proteome</keyword>